<keyword evidence="3" id="KW-1185">Reference proteome</keyword>
<reference evidence="2 3" key="1">
    <citation type="submission" date="2024-02" db="EMBL/GenBank/DDBJ databases">
        <title>A Gaetbulibacter species isolated from tidal flats and genomic insights of their niches.</title>
        <authorList>
            <person name="Ye Y."/>
        </authorList>
    </citation>
    <scope>NUCLEOTIDE SEQUENCE [LARGE SCALE GENOMIC DNA]</scope>
    <source>
        <strain evidence="2 3">KEM-8</strain>
    </source>
</reference>
<keyword evidence="1" id="KW-0472">Membrane</keyword>
<keyword evidence="1" id="KW-0812">Transmembrane</keyword>
<dbReference type="InterPro" id="IPR052776">
    <property type="entry name" value="Chloro_ReproSupport/MetalTrans"/>
</dbReference>
<feature type="transmembrane region" description="Helical" evidence="1">
    <location>
        <begin position="44"/>
        <end position="64"/>
    </location>
</feature>
<feature type="transmembrane region" description="Helical" evidence="1">
    <location>
        <begin position="214"/>
        <end position="232"/>
    </location>
</feature>
<dbReference type="EMBL" id="JBAWKC010000005">
    <property type="protein sequence ID" value="MFH6769919.1"/>
    <property type="molecule type" value="Genomic_DNA"/>
</dbReference>
<name>A0ABW7MTC0_9FLAO</name>
<dbReference type="RefSeq" id="WP_395439141.1">
    <property type="nucleotide sequence ID" value="NZ_JBAWKC010000005.1"/>
</dbReference>
<evidence type="ECO:0000313" key="3">
    <source>
        <dbReference type="Proteomes" id="UP001610104"/>
    </source>
</evidence>
<proteinExistence type="predicted"/>
<protein>
    <recommendedName>
        <fullName evidence="4">Nickel transporter</fullName>
    </recommendedName>
</protein>
<feature type="transmembrane region" description="Helical" evidence="1">
    <location>
        <begin position="76"/>
        <end position="94"/>
    </location>
</feature>
<keyword evidence="1" id="KW-1133">Transmembrane helix</keyword>
<dbReference type="PANTHER" id="PTHR33876">
    <property type="entry name" value="UNNAMED PRODUCT"/>
    <property type="match status" value="1"/>
</dbReference>
<accession>A0ABW7MTC0</accession>
<gene>
    <name evidence="2" type="ORF">V8G56_14295</name>
</gene>
<evidence type="ECO:0000313" key="2">
    <source>
        <dbReference type="EMBL" id="MFH6769919.1"/>
    </source>
</evidence>
<comment type="caution">
    <text evidence="2">The sequence shown here is derived from an EMBL/GenBank/DDBJ whole genome shotgun (WGS) entry which is preliminary data.</text>
</comment>
<evidence type="ECO:0008006" key="4">
    <source>
        <dbReference type="Google" id="ProtNLM"/>
    </source>
</evidence>
<feature type="transmembrane region" description="Helical" evidence="1">
    <location>
        <begin position="175"/>
        <end position="202"/>
    </location>
</feature>
<feature type="transmembrane region" description="Helical" evidence="1">
    <location>
        <begin position="6"/>
        <end position="32"/>
    </location>
</feature>
<dbReference type="Proteomes" id="UP001610104">
    <property type="component" value="Unassembled WGS sequence"/>
</dbReference>
<evidence type="ECO:0000256" key="1">
    <source>
        <dbReference type="SAM" id="Phobius"/>
    </source>
</evidence>
<feature type="transmembrane region" description="Helical" evidence="1">
    <location>
        <begin position="142"/>
        <end position="163"/>
    </location>
</feature>
<dbReference type="PANTHER" id="PTHR33876:SF4">
    <property type="entry name" value="CHLOROPLAST PROTEIN FOR GROWTH AND FERTILITY 2"/>
    <property type="match status" value="1"/>
</dbReference>
<sequence length="233" mass="25945">MSDPFPFIAALIASILHVITGPDHLAAVIPFAIESKKKAWKIGLFWGIGHLMGMLAIGILFLIFRELIPVESISAYSEQLVGMVLLLIGAWSFYKIFKEEKKHKHLHVHSNHTVAIHKHEHAHHHETSHHHTHNHQLKQSSFASLSIGFLHGLAGISHFLLFIPVASFKSQIDSISYLVGFSCGIVLAMTSFALLIGSITSFSKNEHNDTLFKGIRFSGGLFAIIIGLYWLFP</sequence>
<organism evidence="2 3">
    <name type="scientific">Gaetbulibacter aquiaggeris</name>
    <dbReference type="NCBI Taxonomy" id="1735373"/>
    <lineage>
        <taxon>Bacteria</taxon>
        <taxon>Pseudomonadati</taxon>
        <taxon>Bacteroidota</taxon>
        <taxon>Flavobacteriia</taxon>
        <taxon>Flavobacteriales</taxon>
        <taxon>Flavobacteriaceae</taxon>
        <taxon>Gaetbulibacter</taxon>
    </lineage>
</organism>